<evidence type="ECO:0000259" key="2">
    <source>
        <dbReference type="Pfam" id="PF13439"/>
    </source>
</evidence>
<evidence type="ECO:0000313" key="4">
    <source>
        <dbReference type="Proteomes" id="UP000004080"/>
    </source>
</evidence>
<dbReference type="Proteomes" id="UP000004080">
    <property type="component" value="Unassembled WGS sequence"/>
</dbReference>
<keyword evidence="3" id="KW-0808">Transferase</keyword>
<gene>
    <name evidence="3" type="ORF">A374_06446</name>
</gene>
<evidence type="ECO:0000313" key="3">
    <source>
        <dbReference type="EMBL" id="EIT86217.1"/>
    </source>
</evidence>
<feature type="domain" description="Glycosyl transferase family 1" evidence="1">
    <location>
        <begin position="249"/>
        <end position="401"/>
    </location>
</feature>
<dbReference type="SUPFAM" id="SSF53756">
    <property type="entry name" value="UDP-Glycosyltransferase/glycogen phosphorylase"/>
    <property type="match status" value="1"/>
</dbReference>
<dbReference type="Pfam" id="PF00534">
    <property type="entry name" value="Glycos_transf_1"/>
    <property type="match status" value="1"/>
</dbReference>
<dbReference type="EMBL" id="AKKV01000022">
    <property type="protein sequence ID" value="EIT86217.1"/>
    <property type="molecule type" value="Genomic_DNA"/>
</dbReference>
<protein>
    <submittedName>
        <fullName evidence="3">Glycosyltransferase</fullName>
    </submittedName>
</protein>
<proteinExistence type="predicted"/>
<reference evidence="3 4" key="1">
    <citation type="journal article" date="2012" name="J. Bacteriol.">
        <title>Genome of Bacillus macauensis ZFHKF-1, a Long-Chain-Forming Bacterium.</title>
        <authorList>
            <person name="Cai L."/>
            <person name="Zhang T."/>
        </authorList>
    </citation>
    <scope>NUCLEOTIDE SEQUENCE [LARGE SCALE GENOMIC DNA]</scope>
    <source>
        <strain evidence="3 4">ZFHKF-1</strain>
    </source>
</reference>
<evidence type="ECO:0000259" key="1">
    <source>
        <dbReference type="Pfam" id="PF00534"/>
    </source>
</evidence>
<sequence>MQPFTKETEPFHPFLLQAMDRPLTKPKASLLPAPLPPLATFVRKKPLRILYVTFLRYPNYGGLSNYITSLKQGFEKAGHDVHVLSPVQMPPHVHEHDVPRIATHARAYLQTHFGTAPDTIVKNASYLYVYYHYLKQQALNTYDIIHTQDLFAAFLLAELNKTMRKPLFFTPHGHFTRSRIAFNKMTENSLIHRYFSAIEHVGIAAAHKIITIASSFHPALRSDGARSEQLQTVHTGIDFPYVAPPPPSSSLTITFISRLAPRKGHETFIDALALCREHLQNTAVWIVGDGVMRRHLEAKVKALQLNQVTFFGRREDVPELLAASDIYVLSTHNDNFPLSVIEAMFAGKPIVTTGCGGIPEMITHEETGLLVTSGHTQALSEALISLLSDASLRTRLGTNAAAFAQKHLTQANMVQEIENLYWMAMRKNGPETAKEFF</sequence>
<feature type="domain" description="Glycosyltransferase subfamily 4-like N-terminal" evidence="2">
    <location>
        <begin position="60"/>
        <end position="238"/>
    </location>
</feature>
<dbReference type="PANTHER" id="PTHR12526">
    <property type="entry name" value="GLYCOSYLTRANSFERASE"/>
    <property type="match status" value="1"/>
</dbReference>
<dbReference type="InterPro" id="IPR001296">
    <property type="entry name" value="Glyco_trans_1"/>
</dbReference>
<comment type="caution">
    <text evidence="3">The sequence shown here is derived from an EMBL/GenBank/DDBJ whole genome shotgun (WGS) entry which is preliminary data.</text>
</comment>
<dbReference type="AlphaFoldDB" id="I8AK57"/>
<dbReference type="PATRIC" id="fig|1196324.3.peg.1314"/>
<organism evidence="3 4">
    <name type="scientific">Fictibacillus macauensis ZFHKF-1</name>
    <dbReference type="NCBI Taxonomy" id="1196324"/>
    <lineage>
        <taxon>Bacteria</taxon>
        <taxon>Bacillati</taxon>
        <taxon>Bacillota</taxon>
        <taxon>Bacilli</taxon>
        <taxon>Bacillales</taxon>
        <taxon>Fictibacillaceae</taxon>
        <taxon>Fictibacillus</taxon>
    </lineage>
</organism>
<dbReference type="CDD" id="cd03801">
    <property type="entry name" value="GT4_PimA-like"/>
    <property type="match status" value="1"/>
</dbReference>
<dbReference type="GO" id="GO:0016757">
    <property type="term" value="F:glycosyltransferase activity"/>
    <property type="evidence" value="ECO:0007669"/>
    <property type="project" value="InterPro"/>
</dbReference>
<accession>I8AK57</accession>
<dbReference type="Gene3D" id="3.40.50.2000">
    <property type="entry name" value="Glycogen Phosphorylase B"/>
    <property type="match status" value="2"/>
</dbReference>
<dbReference type="eggNOG" id="COG0438">
    <property type="taxonomic scope" value="Bacteria"/>
</dbReference>
<dbReference type="RefSeq" id="WP_007201386.1">
    <property type="nucleotide sequence ID" value="NZ_AKKV01000022.1"/>
</dbReference>
<dbReference type="Pfam" id="PF13439">
    <property type="entry name" value="Glyco_transf_4"/>
    <property type="match status" value="1"/>
</dbReference>
<dbReference type="STRING" id="1196324.A374_06446"/>
<name>I8AK57_9BACL</name>
<keyword evidence="4" id="KW-1185">Reference proteome</keyword>
<dbReference type="InterPro" id="IPR028098">
    <property type="entry name" value="Glyco_trans_4-like_N"/>
</dbReference>